<dbReference type="Proteomes" id="UP001215598">
    <property type="component" value="Unassembled WGS sequence"/>
</dbReference>
<reference evidence="1" key="1">
    <citation type="submission" date="2023-03" db="EMBL/GenBank/DDBJ databases">
        <title>Massive genome expansion in bonnet fungi (Mycena s.s.) driven by repeated elements and novel gene families across ecological guilds.</title>
        <authorList>
            <consortium name="Lawrence Berkeley National Laboratory"/>
            <person name="Harder C.B."/>
            <person name="Miyauchi S."/>
            <person name="Viragh M."/>
            <person name="Kuo A."/>
            <person name="Thoen E."/>
            <person name="Andreopoulos B."/>
            <person name="Lu D."/>
            <person name="Skrede I."/>
            <person name="Drula E."/>
            <person name="Henrissat B."/>
            <person name="Morin E."/>
            <person name="Kohler A."/>
            <person name="Barry K."/>
            <person name="LaButti K."/>
            <person name="Morin E."/>
            <person name="Salamov A."/>
            <person name="Lipzen A."/>
            <person name="Mereny Z."/>
            <person name="Hegedus B."/>
            <person name="Baldrian P."/>
            <person name="Stursova M."/>
            <person name="Weitz H."/>
            <person name="Taylor A."/>
            <person name="Grigoriev I.V."/>
            <person name="Nagy L.G."/>
            <person name="Martin F."/>
            <person name="Kauserud H."/>
        </authorList>
    </citation>
    <scope>NUCLEOTIDE SEQUENCE</scope>
    <source>
        <strain evidence="1">CBHHK182m</strain>
    </source>
</reference>
<sequence>MPAFALAYGSFGDILATGQLIVKIIAILRKGTRSNECAETEKELKSLGGDLANLTLMPVDDAVPASPLARSVADRVQEEIRRCHGLMVHFFSKMNATSGLFQRLMWAASEERELATFRMRIIERRTALGVVVGMLNSGMLLAVQDRVIEQHTQTQDTVVNGVNSLAQQLATYQQQIVAVVRQVSRGVVVEELFVTILPTGVSIPISLVYCREYQDLHRILAAYFKPKADRGNFTYWLAAGSGSEPPEQLTASMELVLISPPRGFPSPAEWCAWCGTPLATLGQQSLNYPILFARASRNSLVKYHGLPSAGCMDAMDKLCLHIAIAKPDSKKLGLGTRYDDEMVQTRLQGSSQANASELEWSNAAGQIPENVELCGPWVRHTTTGRLIDEKVLL</sequence>
<evidence type="ECO:0000313" key="1">
    <source>
        <dbReference type="EMBL" id="KAJ7739873.1"/>
    </source>
</evidence>
<organism evidence="1 2">
    <name type="scientific">Mycena metata</name>
    <dbReference type="NCBI Taxonomy" id="1033252"/>
    <lineage>
        <taxon>Eukaryota</taxon>
        <taxon>Fungi</taxon>
        <taxon>Dikarya</taxon>
        <taxon>Basidiomycota</taxon>
        <taxon>Agaricomycotina</taxon>
        <taxon>Agaricomycetes</taxon>
        <taxon>Agaricomycetidae</taxon>
        <taxon>Agaricales</taxon>
        <taxon>Marasmiineae</taxon>
        <taxon>Mycenaceae</taxon>
        <taxon>Mycena</taxon>
    </lineage>
</organism>
<evidence type="ECO:0000313" key="2">
    <source>
        <dbReference type="Proteomes" id="UP001215598"/>
    </source>
</evidence>
<gene>
    <name evidence="1" type="ORF">B0H16DRAFT_1890949</name>
</gene>
<keyword evidence="2" id="KW-1185">Reference proteome</keyword>
<protein>
    <submittedName>
        <fullName evidence="1">Uncharacterized protein</fullName>
    </submittedName>
</protein>
<dbReference type="AlphaFoldDB" id="A0AAD7MZH0"/>
<dbReference type="EMBL" id="JARKIB010000105">
    <property type="protein sequence ID" value="KAJ7739873.1"/>
    <property type="molecule type" value="Genomic_DNA"/>
</dbReference>
<comment type="caution">
    <text evidence="1">The sequence shown here is derived from an EMBL/GenBank/DDBJ whole genome shotgun (WGS) entry which is preliminary data.</text>
</comment>
<name>A0AAD7MZH0_9AGAR</name>
<accession>A0AAD7MZH0</accession>
<proteinExistence type="predicted"/>